<dbReference type="PANTHER" id="PTHR30055">
    <property type="entry name" value="HTH-TYPE TRANSCRIPTIONAL REGULATOR RUTR"/>
    <property type="match status" value="1"/>
</dbReference>
<dbReference type="Proteomes" id="UP000483802">
    <property type="component" value="Unassembled WGS sequence"/>
</dbReference>
<dbReference type="SUPFAM" id="SSF46689">
    <property type="entry name" value="Homeodomain-like"/>
    <property type="match status" value="1"/>
</dbReference>
<reference evidence="7 8" key="1">
    <citation type="submission" date="2019-11" db="EMBL/GenBank/DDBJ databases">
        <title>Streptomyces typhae sp. nov., a novel endophytic actinomycete isolated from the root of cattail pollen (Typha angustifolia L.).</title>
        <authorList>
            <person name="Peng C."/>
        </authorList>
    </citation>
    <scope>NUCLEOTIDE SEQUENCE [LARGE SCALE GENOMIC DNA]</scope>
    <source>
        <strain evidence="8">p1417</strain>
    </source>
</reference>
<dbReference type="InterPro" id="IPR050109">
    <property type="entry name" value="HTH-type_TetR-like_transc_reg"/>
</dbReference>
<feature type="DNA-binding region" description="H-T-H motif" evidence="4">
    <location>
        <begin position="48"/>
        <end position="67"/>
    </location>
</feature>
<evidence type="ECO:0000313" key="8">
    <source>
        <dbReference type="Proteomes" id="UP000483802"/>
    </source>
</evidence>
<sequence>MPARRPASADESSVRAPGLRERKKQQTASRIWHAAVDLFVERGYDKVSVAEIAAAADVSKMTVFNYFGTKDDVLLAPMEEHVSDAADAIRARASGESAADALRRRLLDLIEARDPSVGLGDSPRTLQVLRLITETPVLLHRAHAFHHRSQQLLATALAEETGDAVLAEVAAAQLIGVRNAVFAEVHRRRMAGTPLDEVAATAEALARDAFDLVEKGLSGYAVKA</sequence>
<dbReference type="RefSeq" id="WP_157169631.1">
    <property type="nucleotide sequence ID" value="NZ_WPNZ01000036.1"/>
</dbReference>
<gene>
    <name evidence="7" type="ORF">GPA10_39465</name>
</gene>
<dbReference type="AlphaFoldDB" id="A0A6L6X9T7"/>
<dbReference type="GO" id="GO:0003700">
    <property type="term" value="F:DNA-binding transcription factor activity"/>
    <property type="evidence" value="ECO:0007669"/>
    <property type="project" value="TreeGrafter"/>
</dbReference>
<dbReference type="GO" id="GO:0000976">
    <property type="term" value="F:transcription cis-regulatory region binding"/>
    <property type="evidence" value="ECO:0007669"/>
    <property type="project" value="TreeGrafter"/>
</dbReference>
<evidence type="ECO:0000256" key="5">
    <source>
        <dbReference type="SAM" id="MobiDB-lite"/>
    </source>
</evidence>
<keyword evidence="1" id="KW-0805">Transcription regulation</keyword>
<dbReference type="EMBL" id="WPNZ01000036">
    <property type="protein sequence ID" value="MVO90668.1"/>
    <property type="molecule type" value="Genomic_DNA"/>
</dbReference>
<dbReference type="InterPro" id="IPR001647">
    <property type="entry name" value="HTH_TetR"/>
</dbReference>
<keyword evidence="8" id="KW-1185">Reference proteome</keyword>
<evidence type="ECO:0000256" key="1">
    <source>
        <dbReference type="ARBA" id="ARBA00023015"/>
    </source>
</evidence>
<feature type="region of interest" description="Disordered" evidence="5">
    <location>
        <begin position="1"/>
        <end position="25"/>
    </location>
</feature>
<evidence type="ECO:0000256" key="4">
    <source>
        <dbReference type="PROSITE-ProRule" id="PRU00335"/>
    </source>
</evidence>
<evidence type="ECO:0000313" key="7">
    <source>
        <dbReference type="EMBL" id="MVO90668.1"/>
    </source>
</evidence>
<dbReference type="PRINTS" id="PR00455">
    <property type="entry name" value="HTHTETR"/>
</dbReference>
<evidence type="ECO:0000259" key="6">
    <source>
        <dbReference type="PROSITE" id="PS50977"/>
    </source>
</evidence>
<dbReference type="Gene3D" id="1.10.357.10">
    <property type="entry name" value="Tetracycline Repressor, domain 2"/>
    <property type="match status" value="1"/>
</dbReference>
<proteinExistence type="predicted"/>
<dbReference type="PANTHER" id="PTHR30055:SF238">
    <property type="entry name" value="MYCOFACTOCIN BIOSYNTHESIS TRANSCRIPTIONAL REGULATOR MFTR-RELATED"/>
    <property type="match status" value="1"/>
</dbReference>
<evidence type="ECO:0000256" key="2">
    <source>
        <dbReference type="ARBA" id="ARBA00023125"/>
    </source>
</evidence>
<dbReference type="PROSITE" id="PS50977">
    <property type="entry name" value="HTH_TETR_2"/>
    <property type="match status" value="1"/>
</dbReference>
<organism evidence="7 8">
    <name type="scientific">Streptomyces typhae</name>
    <dbReference type="NCBI Taxonomy" id="2681492"/>
    <lineage>
        <taxon>Bacteria</taxon>
        <taxon>Bacillati</taxon>
        <taxon>Actinomycetota</taxon>
        <taxon>Actinomycetes</taxon>
        <taxon>Kitasatosporales</taxon>
        <taxon>Streptomycetaceae</taxon>
        <taxon>Streptomyces</taxon>
    </lineage>
</organism>
<protein>
    <submittedName>
        <fullName evidence="7">TetR family transcriptional regulator</fullName>
    </submittedName>
</protein>
<name>A0A6L6X9T7_9ACTN</name>
<keyword evidence="3" id="KW-0804">Transcription</keyword>
<evidence type="ECO:0000256" key="3">
    <source>
        <dbReference type="ARBA" id="ARBA00023163"/>
    </source>
</evidence>
<feature type="domain" description="HTH tetR-type" evidence="6">
    <location>
        <begin position="25"/>
        <end position="85"/>
    </location>
</feature>
<keyword evidence="2 4" id="KW-0238">DNA-binding</keyword>
<dbReference type="InterPro" id="IPR009057">
    <property type="entry name" value="Homeodomain-like_sf"/>
</dbReference>
<dbReference type="Gene3D" id="1.10.10.60">
    <property type="entry name" value="Homeodomain-like"/>
    <property type="match status" value="1"/>
</dbReference>
<dbReference type="Pfam" id="PF00440">
    <property type="entry name" value="TetR_N"/>
    <property type="match status" value="1"/>
</dbReference>
<comment type="caution">
    <text evidence="7">The sequence shown here is derived from an EMBL/GenBank/DDBJ whole genome shotgun (WGS) entry which is preliminary data.</text>
</comment>
<accession>A0A6L6X9T7</accession>